<dbReference type="AlphaFoldDB" id="A0A812A1R7"/>
<evidence type="ECO:0000256" key="1">
    <source>
        <dbReference type="SAM" id="MobiDB-lite"/>
    </source>
</evidence>
<reference evidence="2" key="1">
    <citation type="submission" date="2020-12" db="EMBL/GenBank/DDBJ databases">
        <authorList>
            <person name="Hahn C.J."/>
            <person name="Laso-Perez R."/>
            <person name="Vulcano F."/>
            <person name="Vaziourakis K.-M."/>
            <person name="Stokke R."/>
            <person name="Steen I.H."/>
            <person name="Teske A."/>
            <person name="Boetius A."/>
            <person name="Liebeke M."/>
            <person name="Amann R."/>
            <person name="Knittel K."/>
        </authorList>
    </citation>
    <scope>NUCLEOTIDE SEQUENCE</scope>
    <source>
        <strain evidence="2">Gfbio:c6db26ca-90af-429b-aeed-0e3e8aed0b5e:GoM-Arc1_AMV-AAA_792_C10</strain>
    </source>
</reference>
<evidence type="ECO:0000313" key="3">
    <source>
        <dbReference type="Proteomes" id="UP000614580"/>
    </source>
</evidence>
<dbReference type="Proteomes" id="UP000614580">
    <property type="component" value="Unassembled WGS sequence"/>
</dbReference>
<comment type="caution">
    <text evidence="2">The sequence shown here is derived from an EMBL/GenBank/DDBJ whole genome shotgun (WGS) entry which is preliminary data.</text>
</comment>
<sequence>MDKKDGYIHLLDPHTGIWNKYKKTKSNRNQLFSKRFKSKEERRFKPTKRPKYKKGQKIYKRSFNWSPGGA</sequence>
<evidence type="ECO:0000313" key="2">
    <source>
        <dbReference type="EMBL" id="CAD7767104.1"/>
    </source>
</evidence>
<feature type="compositionally biased region" description="Basic residues" evidence="1">
    <location>
        <begin position="45"/>
        <end position="55"/>
    </location>
</feature>
<feature type="region of interest" description="Disordered" evidence="1">
    <location>
        <begin position="28"/>
        <end position="55"/>
    </location>
</feature>
<proteinExistence type="predicted"/>
<accession>A0A812A1R7</accession>
<dbReference type="EMBL" id="CAJHZY010000058">
    <property type="protein sequence ID" value="CAD7767104.1"/>
    <property type="molecule type" value="Genomic_DNA"/>
</dbReference>
<protein>
    <submittedName>
        <fullName evidence="2">Uncharacterized protein</fullName>
    </submittedName>
</protein>
<name>A0A812A1R7_9EURY</name>
<organism evidence="2 3">
    <name type="scientific">Candidatus Argoarchaeum ethanivorans</name>
    <dbReference type="NCBI Taxonomy" id="2608793"/>
    <lineage>
        <taxon>Archaea</taxon>
        <taxon>Methanobacteriati</taxon>
        <taxon>Methanobacteriota</taxon>
        <taxon>Stenosarchaea group</taxon>
        <taxon>Methanomicrobia</taxon>
        <taxon>Methanosarcinales</taxon>
        <taxon>Methanosarcinales incertae sedis</taxon>
        <taxon>GOM Arc I cluster</taxon>
        <taxon>Candidatus Argoarchaeum</taxon>
    </lineage>
</organism>
<gene>
    <name evidence="2" type="ORF">DNFNHJIP_00511</name>
</gene>